<proteinExistence type="predicted"/>
<dbReference type="InterPro" id="IPR005151">
    <property type="entry name" value="Tail-specific_protease"/>
</dbReference>
<dbReference type="KEGG" id="saga:M5M_07690"/>
<dbReference type="EMBL" id="CP003746">
    <property type="protein sequence ID" value="AFU98729.1"/>
    <property type="molecule type" value="Genomic_DNA"/>
</dbReference>
<dbReference type="AlphaFoldDB" id="K4KHZ3"/>
<keyword evidence="1" id="KW-0732">Signal</keyword>
<feature type="chain" id="PRO_5003879758" description="Tail specific protease domain-containing protein" evidence="1">
    <location>
        <begin position="20"/>
        <end position="490"/>
    </location>
</feature>
<gene>
    <name evidence="3" type="ordered locus">M5M_07690</name>
</gene>
<dbReference type="InterPro" id="IPR029045">
    <property type="entry name" value="ClpP/crotonase-like_dom_sf"/>
</dbReference>
<evidence type="ECO:0000313" key="3">
    <source>
        <dbReference type="EMBL" id="AFU98729.1"/>
    </source>
</evidence>
<dbReference type="HOGENOM" id="CLU_042250_0_0_6"/>
<dbReference type="RefSeq" id="WP_015046902.1">
    <property type="nucleotide sequence ID" value="NC_018868.3"/>
</dbReference>
<protein>
    <recommendedName>
        <fullName evidence="2">Tail specific protease domain-containing protein</fullName>
    </recommendedName>
</protein>
<dbReference type="eggNOG" id="COG0793">
    <property type="taxonomic scope" value="Bacteria"/>
</dbReference>
<dbReference type="STRING" id="1117647.M5M_07690"/>
<feature type="signal peptide" evidence="1">
    <location>
        <begin position="1"/>
        <end position="19"/>
    </location>
</feature>
<organism evidence="3 4">
    <name type="scientific">Simiduia agarivorans (strain DSM 21679 / JCM 13881 / BCRC 17597 / SA1)</name>
    <dbReference type="NCBI Taxonomy" id="1117647"/>
    <lineage>
        <taxon>Bacteria</taxon>
        <taxon>Pseudomonadati</taxon>
        <taxon>Pseudomonadota</taxon>
        <taxon>Gammaproteobacteria</taxon>
        <taxon>Cellvibrionales</taxon>
        <taxon>Cellvibrionaceae</taxon>
        <taxon>Simiduia</taxon>
    </lineage>
</organism>
<dbReference type="SUPFAM" id="SSF52096">
    <property type="entry name" value="ClpP/crotonase"/>
    <property type="match status" value="1"/>
</dbReference>
<keyword evidence="4" id="KW-1185">Reference proteome</keyword>
<dbReference type="GO" id="GO:0008236">
    <property type="term" value="F:serine-type peptidase activity"/>
    <property type="evidence" value="ECO:0007669"/>
    <property type="project" value="InterPro"/>
</dbReference>
<dbReference type="Proteomes" id="UP000000466">
    <property type="component" value="Chromosome"/>
</dbReference>
<evidence type="ECO:0000313" key="4">
    <source>
        <dbReference type="Proteomes" id="UP000000466"/>
    </source>
</evidence>
<dbReference type="Pfam" id="PF03572">
    <property type="entry name" value="Peptidase_S41"/>
    <property type="match status" value="1"/>
</dbReference>
<dbReference type="OrthoDB" id="7266775at2"/>
<sequence length="490" mass="54114">MIYLFWVCLLVATSSSAKSSELWQSVLKQDLDAAYAYIKAGHPGYIDEQNPQFPDLLAHQYSRAGMLIPQVVDYDTYLGVMRYFLNGFRDAHLNISDDIRRIGNNIVTAGFSLGYDQGKLMVTSHMPGWNGLLPGLGDELLACDGVGAQDILLNYLVPYQNFTANPGRALGAAVKGFSLRTSPEMNFENCTFGSESGASNTVAFQQRSVSSNDFFDWYVSTLPQSNRASSGYELKDGVLWIGLPSFTLEGAKLARFNAMIEELVELEGFQSVVFDVRGNKGGSSLFGEAIFTAVTGGIEMTEAQRSQLPMAYAQWRISDYSLDRINDMLSRLSEDPGREGLQADYFSKLKTAMLEAKQAGRTWLVYNSNARWNLQDFERMNIAPRNFKGALVLLTDGACVSACLDFADMIRATPGSLHVGETTAADSLYMSAPTVVLPSGNRLQMPLKVWRNRLRGNNEPLVPDIYLDLSGLDSGSVRRKVFAVINRKAD</sequence>
<evidence type="ECO:0000256" key="1">
    <source>
        <dbReference type="SAM" id="SignalP"/>
    </source>
</evidence>
<dbReference type="GO" id="GO:0006508">
    <property type="term" value="P:proteolysis"/>
    <property type="evidence" value="ECO:0007669"/>
    <property type="project" value="InterPro"/>
</dbReference>
<accession>K4KHZ3</accession>
<name>K4KHZ3_SIMAS</name>
<dbReference type="Gene3D" id="3.90.226.10">
    <property type="entry name" value="2-enoyl-CoA Hydratase, Chain A, domain 1"/>
    <property type="match status" value="1"/>
</dbReference>
<evidence type="ECO:0000259" key="2">
    <source>
        <dbReference type="Pfam" id="PF03572"/>
    </source>
</evidence>
<feature type="domain" description="Tail specific protease" evidence="2">
    <location>
        <begin position="241"/>
        <end position="465"/>
    </location>
</feature>
<reference evidence="3 4" key="1">
    <citation type="journal article" date="2013" name="Genome Announc.">
        <title>Complete genome sequence of Simiduia agarivorans SA1(T), a marine bacterium able to degrade a variety of polysaccharides.</title>
        <authorList>
            <person name="Lin S.Y."/>
            <person name="Shieh W.Y."/>
            <person name="Chen J.S."/>
            <person name="Tang S.L."/>
        </authorList>
    </citation>
    <scope>NUCLEOTIDE SEQUENCE [LARGE SCALE GENOMIC DNA]</scope>
    <source>
        <strain evidence="4">DSM 21679 / JCM 13881 / BCRC 17597 / SA1</strain>
    </source>
</reference>